<protein>
    <submittedName>
        <fullName evidence="2">Uncharacterized protein</fullName>
    </submittedName>
</protein>
<dbReference type="HOGENOM" id="CLU_2741925_0_0_1"/>
<reference evidence="3" key="2">
    <citation type="submission" date="2015-01" db="EMBL/GenBank/DDBJ databases">
        <title>Evolutionary Origins and Diversification of the Mycorrhizal Mutualists.</title>
        <authorList>
            <consortium name="DOE Joint Genome Institute"/>
            <consortium name="Mycorrhizal Genomics Consortium"/>
            <person name="Kohler A."/>
            <person name="Kuo A."/>
            <person name="Nagy L.G."/>
            <person name="Floudas D."/>
            <person name="Copeland A."/>
            <person name="Barry K.W."/>
            <person name="Cichocki N."/>
            <person name="Veneault-Fourrey C."/>
            <person name="LaButti K."/>
            <person name="Lindquist E.A."/>
            <person name="Lipzen A."/>
            <person name="Lundell T."/>
            <person name="Morin E."/>
            <person name="Murat C."/>
            <person name="Riley R."/>
            <person name="Ohm R."/>
            <person name="Sun H."/>
            <person name="Tunlid A."/>
            <person name="Henrissat B."/>
            <person name="Grigoriev I.V."/>
            <person name="Hibbett D.S."/>
            <person name="Martin F."/>
        </authorList>
    </citation>
    <scope>NUCLEOTIDE SEQUENCE [LARGE SCALE GENOMIC DNA]</scope>
    <source>
        <strain evidence="3">MUT 4182</strain>
    </source>
</reference>
<gene>
    <name evidence="2" type="ORF">M407DRAFT_189778</name>
</gene>
<sequence>MNAVYNLSAFKSSRTIRALISAYIFFLMVVSFSRCLYLHISLLMFPSVGYISIHAVLVFPPILYLDPVCWG</sequence>
<proteinExistence type="predicted"/>
<accession>A0A0C3Q239</accession>
<keyword evidence="3" id="KW-1185">Reference proteome</keyword>
<keyword evidence="1" id="KW-0472">Membrane</keyword>
<feature type="transmembrane region" description="Helical" evidence="1">
    <location>
        <begin position="20"/>
        <end position="40"/>
    </location>
</feature>
<dbReference type="Proteomes" id="UP000054248">
    <property type="component" value="Unassembled WGS sequence"/>
</dbReference>
<evidence type="ECO:0000256" key="1">
    <source>
        <dbReference type="SAM" id="Phobius"/>
    </source>
</evidence>
<keyword evidence="1" id="KW-1133">Transmembrane helix</keyword>
<name>A0A0C3Q239_9AGAM</name>
<evidence type="ECO:0000313" key="2">
    <source>
        <dbReference type="EMBL" id="KIO16379.1"/>
    </source>
</evidence>
<dbReference type="AlphaFoldDB" id="A0A0C3Q239"/>
<evidence type="ECO:0000313" key="3">
    <source>
        <dbReference type="Proteomes" id="UP000054248"/>
    </source>
</evidence>
<dbReference type="EMBL" id="KN823581">
    <property type="protein sequence ID" value="KIO16379.1"/>
    <property type="molecule type" value="Genomic_DNA"/>
</dbReference>
<reference evidence="2 3" key="1">
    <citation type="submission" date="2014-04" db="EMBL/GenBank/DDBJ databases">
        <authorList>
            <consortium name="DOE Joint Genome Institute"/>
            <person name="Kuo A."/>
            <person name="Girlanda M."/>
            <person name="Perotto S."/>
            <person name="Kohler A."/>
            <person name="Nagy L.G."/>
            <person name="Floudas D."/>
            <person name="Copeland A."/>
            <person name="Barry K.W."/>
            <person name="Cichocki N."/>
            <person name="Veneault-Fourrey C."/>
            <person name="LaButti K."/>
            <person name="Lindquist E.A."/>
            <person name="Lipzen A."/>
            <person name="Lundell T."/>
            <person name="Morin E."/>
            <person name="Murat C."/>
            <person name="Sun H."/>
            <person name="Tunlid A."/>
            <person name="Henrissat B."/>
            <person name="Grigoriev I.V."/>
            <person name="Hibbett D.S."/>
            <person name="Martin F."/>
            <person name="Nordberg H.P."/>
            <person name="Cantor M.N."/>
            <person name="Hua S.X."/>
        </authorList>
    </citation>
    <scope>NUCLEOTIDE SEQUENCE [LARGE SCALE GENOMIC DNA]</scope>
    <source>
        <strain evidence="2 3">MUT 4182</strain>
    </source>
</reference>
<keyword evidence="1" id="KW-0812">Transmembrane</keyword>
<feature type="transmembrane region" description="Helical" evidence="1">
    <location>
        <begin position="47"/>
        <end position="65"/>
    </location>
</feature>
<organism evidence="2 3">
    <name type="scientific">Tulasnella calospora MUT 4182</name>
    <dbReference type="NCBI Taxonomy" id="1051891"/>
    <lineage>
        <taxon>Eukaryota</taxon>
        <taxon>Fungi</taxon>
        <taxon>Dikarya</taxon>
        <taxon>Basidiomycota</taxon>
        <taxon>Agaricomycotina</taxon>
        <taxon>Agaricomycetes</taxon>
        <taxon>Cantharellales</taxon>
        <taxon>Tulasnellaceae</taxon>
        <taxon>Tulasnella</taxon>
    </lineage>
</organism>